<dbReference type="GO" id="GO:0005886">
    <property type="term" value="C:plasma membrane"/>
    <property type="evidence" value="ECO:0007669"/>
    <property type="project" value="UniProtKB-SubCell"/>
</dbReference>
<dbReference type="EMBL" id="JEMY01000002">
    <property type="protein sequence ID" value="EXI91148.1"/>
    <property type="molecule type" value="Genomic_DNA"/>
</dbReference>
<evidence type="ECO:0000256" key="8">
    <source>
        <dbReference type="ARBA" id="ARBA00023098"/>
    </source>
</evidence>
<dbReference type="GO" id="GO:0008808">
    <property type="term" value="F:cardiolipin synthase activity"/>
    <property type="evidence" value="ECO:0007669"/>
    <property type="project" value="UniProtKB-UniRule"/>
</dbReference>
<evidence type="ECO:0000256" key="6">
    <source>
        <dbReference type="ARBA" id="ARBA00022737"/>
    </source>
</evidence>
<dbReference type="PANTHER" id="PTHR21248:SF22">
    <property type="entry name" value="PHOSPHOLIPASE D"/>
    <property type="match status" value="1"/>
</dbReference>
<keyword evidence="11" id="KW-1208">Phospholipid metabolism</keyword>
<protein>
    <recommendedName>
        <fullName evidence="12">Cardiolipin synthase</fullName>
        <ecNumber evidence="12">2.7.8.-</ecNumber>
    </recommendedName>
</protein>
<evidence type="ECO:0000259" key="14">
    <source>
        <dbReference type="PROSITE" id="PS50035"/>
    </source>
</evidence>
<dbReference type="AlphaFoldDB" id="A0A011P858"/>
<evidence type="ECO:0000256" key="7">
    <source>
        <dbReference type="ARBA" id="ARBA00022989"/>
    </source>
</evidence>
<dbReference type="eggNOG" id="COG1502">
    <property type="taxonomic scope" value="Bacteria"/>
</dbReference>
<sequence length="476" mass="52568">MVFNYLTVLHIVVLLAVSLRIFSRRTAHGTALAWLLLVILLPAVGVLMYLLIGERRLGRTWMERAIALQPQILRWAQDIPVSALADPGELNTGAESVSRLATGSVGLPLMGGHSLQLLADSSVSMRTLIADIDAAGSSVHLEFYIWNPGGFVDDLVAALIRAAQRGIPCSTLMDSLGSRPFFKSEAIDRLREAGVTIVEILPVNPLRALLVRLDLRDHRKIAVIDRRIAYTGSMNIADPRFFKQDAGVGEWVDAMVRIEGPAAWVLEAVSLSLTALQTGSDFAPPPPPDMAPAGNSQVQIFPSGPQSSTRHIEQLLLAAIYAAKREIVLTTPYFVPSETLLVALRSAAIRGVRVILIVPEKIDSLLVRYASNAYVEDLLAVGITIQRFGAGLLHTKSMVVDEEFTIFGTVNLDLRSFELNFEVSMITYDREFSIATRDMQRRYESKSQPLQLERWRARPKWRCLTENAVQVLSPLL</sequence>
<evidence type="ECO:0000256" key="4">
    <source>
        <dbReference type="ARBA" id="ARBA00022679"/>
    </source>
</evidence>
<dbReference type="PROSITE" id="PS50035">
    <property type="entry name" value="PLD"/>
    <property type="match status" value="2"/>
</dbReference>
<keyword evidence="7 13" id="KW-1133">Transmembrane helix</keyword>
<dbReference type="Proteomes" id="UP000022141">
    <property type="component" value="Unassembled WGS sequence"/>
</dbReference>
<dbReference type="InterPro" id="IPR025202">
    <property type="entry name" value="PLD-like_dom"/>
</dbReference>
<dbReference type="PANTHER" id="PTHR21248">
    <property type="entry name" value="CARDIOLIPIN SYNTHASE"/>
    <property type="match status" value="1"/>
</dbReference>
<accession>A0A011P858</accession>
<dbReference type="InterPro" id="IPR027379">
    <property type="entry name" value="CLS_N"/>
</dbReference>
<organism evidence="15 16">
    <name type="scientific">Accumulibacter regalis</name>
    <dbReference type="NCBI Taxonomy" id="522306"/>
    <lineage>
        <taxon>Bacteria</taxon>
        <taxon>Pseudomonadati</taxon>
        <taxon>Pseudomonadota</taxon>
        <taxon>Betaproteobacteria</taxon>
        <taxon>Candidatus Accumulibacter</taxon>
    </lineage>
</organism>
<keyword evidence="5 13" id="KW-0812">Transmembrane</keyword>
<evidence type="ECO:0000313" key="16">
    <source>
        <dbReference type="Proteomes" id="UP000022141"/>
    </source>
</evidence>
<dbReference type="NCBIfam" id="TIGR04265">
    <property type="entry name" value="bac_cardiolipin"/>
    <property type="match status" value="1"/>
</dbReference>
<keyword evidence="6" id="KW-0677">Repeat</keyword>
<evidence type="ECO:0000256" key="1">
    <source>
        <dbReference type="ARBA" id="ARBA00004651"/>
    </source>
</evidence>
<dbReference type="Pfam" id="PF13396">
    <property type="entry name" value="PLDc_N"/>
    <property type="match status" value="1"/>
</dbReference>
<comment type="subcellular location">
    <subcellularLocation>
        <location evidence="1">Cell membrane</location>
        <topology evidence="1">Multi-pass membrane protein</topology>
    </subcellularLocation>
</comment>
<feature type="transmembrane region" description="Helical" evidence="13">
    <location>
        <begin position="33"/>
        <end position="52"/>
    </location>
</feature>
<keyword evidence="10" id="KW-0594">Phospholipid biosynthesis</keyword>
<evidence type="ECO:0000256" key="11">
    <source>
        <dbReference type="ARBA" id="ARBA00023264"/>
    </source>
</evidence>
<dbReference type="STRING" id="1454004.AW11_00192"/>
<reference evidence="15" key="1">
    <citation type="submission" date="2014-02" db="EMBL/GenBank/DDBJ databases">
        <title>Expanding our view of genomic diversity in Candidatus Accumulibacter clades.</title>
        <authorList>
            <person name="Skennerton C.T."/>
            <person name="Barr J.J."/>
            <person name="Slater F.R."/>
            <person name="Bond P.L."/>
            <person name="Tyson G.W."/>
        </authorList>
    </citation>
    <scope>NUCLEOTIDE SEQUENCE [LARGE SCALE GENOMIC DNA]</scope>
</reference>
<dbReference type="Gene3D" id="3.30.870.10">
    <property type="entry name" value="Endonuclease Chain A"/>
    <property type="match status" value="2"/>
</dbReference>
<dbReference type="GO" id="GO:0032049">
    <property type="term" value="P:cardiolipin biosynthetic process"/>
    <property type="evidence" value="ECO:0007669"/>
    <property type="project" value="UniProtKB-UniRule"/>
</dbReference>
<evidence type="ECO:0000256" key="9">
    <source>
        <dbReference type="ARBA" id="ARBA00023136"/>
    </source>
</evidence>
<keyword evidence="9 13" id="KW-0472">Membrane</keyword>
<feature type="domain" description="PLD phosphodiesterase" evidence="14">
    <location>
        <begin position="213"/>
        <end position="240"/>
    </location>
</feature>
<feature type="domain" description="PLD phosphodiesterase" evidence="14">
    <location>
        <begin position="389"/>
        <end position="416"/>
    </location>
</feature>
<dbReference type="Pfam" id="PF13091">
    <property type="entry name" value="PLDc_2"/>
    <property type="match status" value="2"/>
</dbReference>
<dbReference type="SMART" id="SM00155">
    <property type="entry name" value="PLDc"/>
    <property type="match status" value="2"/>
</dbReference>
<gene>
    <name evidence="15" type="primary">cls</name>
    <name evidence="15" type="ORF">AW11_00192</name>
</gene>
<keyword evidence="3" id="KW-0444">Lipid biosynthesis</keyword>
<evidence type="ECO:0000256" key="3">
    <source>
        <dbReference type="ARBA" id="ARBA00022516"/>
    </source>
</evidence>
<evidence type="ECO:0000256" key="12">
    <source>
        <dbReference type="NCBIfam" id="TIGR04265"/>
    </source>
</evidence>
<evidence type="ECO:0000256" key="10">
    <source>
        <dbReference type="ARBA" id="ARBA00023209"/>
    </source>
</evidence>
<evidence type="ECO:0000256" key="2">
    <source>
        <dbReference type="ARBA" id="ARBA00022475"/>
    </source>
</evidence>
<name>A0A011P858_ACCRE</name>
<dbReference type="PATRIC" id="fig|1454004.3.peg.200"/>
<evidence type="ECO:0000313" key="15">
    <source>
        <dbReference type="EMBL" id="EXI91148.1"/>
    </source>
</evidence>
<keyword evidence="4 15" id="KW-0808">Transferase</keyword>
<keyword evidence="16" id="KW-1185">Reference proteome</keyword>
<proteinExistence type="predicted"/>
<dbReference type="InterPro" id="IPR022924">
    <property type="entry name" value="Cardiolipin_synthase"/>
</dbReference>
<dbReference type="InterPro" id="IPR001736">
    <property type="entry name" value="PLipase_D/transphosphatidylase"/>
</dbReference>
<evidence type="ECO:0000256" key="13">
    <source>
        <dbReference type="SAM" id="Phobius"/>
    </source>
</evidence>
<comment type="caution">
    <text evidence="15">The sequence shown here is derived from an EMBL/GenBank/DDBJ whole genome shotgun (WGS) entry which is preliminary data.</text>
</comment>
<dbReference type="EC" id="2.7.8.-" evidence="12"/>
<evidence type="ECO:0000256" key="5">
    <source>
        <dbReference type="ARBA" id="ARBA00022692"/>
    </source>
</evidence>
<keyword evidence="8" id="KW-0443">Lipid metabolism</keyword>
<keyword evidence="2" id="KW-1003">Cell membrane</keyword>
<dbReference type="SUPFAM" id="SSF56024">
    <property type="entry name" value="Phospholipase D/nuclease"/>
    <property type="match status" value="2"/>
</dbReference>